<gene>
    <name evidence="7" type="ORF">OCV77_02320</name>
</gene>
<dbReference type="InterPro" id="IPR006225">
    <property type="entry name" value="PsdUridine_synth_RluC/D"/>
</dbReference>
<evidence type="ECO:0000256" key="5">
    <source>
        <dbReference type="RuleBase" id="RU362028"/>
    </source>
</evidence>
<dbReference type="RefSeq" id="WP_118797004.1">
    <property type="nucleotide sequence ID" value="NZ_JAOQKJ010000002.1"/>
</dbReference>
<dbReference type="CDD" id="cd00165">
    <property type="entry name" value="S4"/>
    <property type="match status" value="1"/>
</dbReference>
<dbReference type="SUPFAM" id="SSF55174">
    <property type="entry name" value="Alpha-L RNA-binding motif"/>
    <property type="match status" value="1"/>
</dbReference>
<dbReference type="Gene3D" id="3.10.290.10">
    <property type="entry name" value="RNA-binding S4 domain"/>
    <property type="match status" value="1"/>
</dbReference>
<reference evidence="7 8" key="1">
    <citation type="journal article" date="2021" name="ISME Commun">
        <title>Automated analysis of genomic sequences facilitates high-throughput and comprehensive description of bacteria.</title>
        <authorList>
            <person name="Hitch T.C.A."/>
        </authorList>
    </citation>
    <scope>NUCLEOTIDE SEQUENCE [LARGE SCALE GENOMIC DNA]</scope>
    <source>
        <strain evidence="7 8">Sanger_18</strain>
    </source>
</reference>
<sequence length="306" mass="34327">MAEELKEYEFIVSEESEGERVDKYLTMLMDSLSRSYLQKLLKESHVTVGGQPVKANYRIKTEDAVRVLLPPLITPDILPENIPLEVLYEDEDVIVVNKPKGMVVHPAPGHYSGTLVNALLYHCHNLSGINGVLRPGIVHRIDKDTTGSIIACKNDAAHASIAEQLKEHSIIRKYHAIVCGRLPEIEGTIHTRIGRHPTDRKKMAVVREGGKDAITHYRVLQQFEKYTYVECILETGRTHQIRVHMASIGHPLLGDEIYGTPSKQYKLQGQCLHAKILGFSHPSTGKYIETDASLPGYFEHLLTILA</sequence>
<dbReference type="PROSITE" id="PS50889">
    <property type="entry name" value="S4"/>
    <property type="match status" value="1"/>
</dbReference>
<dbReference type="InterPro" id="IPR002942">
    <property type="entry name" value="S4_RNA-bd"/>
</dbReference>
<dbReference type="PANTHER" id="PTHR21600:SF44">
    <property type="entry name" value="RIBOSOMAL LARGE SUBUNIT PSEUDOURIDINE SYNTHASE D"/>
    <property type="match status" value="1"/>
</dbReference>
<dbReference type="CDD" id="cd02869">
    <property type="entry name" value="PseudoU_synth_RluA_like"/>
    <property type="match status" value="1"/>
</dbReference>
<comment type="function">
    <text evidence="5">Responsible for synthesis of pseudouridine from uracil.</text>
</comment>
<dbReference type="EMBL" id="JAOQKJ010000002">
    <property type="protein sequence ID" value="MCU6743349.1"/>
    <property type="molecule type" value="Genomic_DNA"/>
</dbReference>
<dbReference type="SUPFAM" id="SSF55120">
    <property type="entry name" value="Pseudouridine synthase"/>
    <property type="match status" value="1"/>
</dbReference>
<protein>
    <recommendedName>
        <fullName evidence="5">Pseudouridine synthase</fullName>
        <ecNumber evidence="5">5.4.99.-</ecNumber>
    </recommendedName>
</protein>
<dbReference type="PANTHER" id="PTHR21600">
    <property type="entry name" value="MITOCHONDRIAL RNA PSEUDOURIDINE SYNTHASE"/>
    <property type="match status" value="1"/>
</dbReference>
<keyword evidence="3 5" id="KW-0413">Isomerase</keyword>
<keyword evidence="8" id="KW-1185">Reference proteome</keyword>
<feature type="domain" description="RNA-binding S4" evidence="6">
    <location>
        <begin position="19"/>
        <end position="83"/>
    </location>
</feature>
<evidence type="ECO:0000256" key="3">
    <source>
        <dbReference type="ARBA" id="ARBA00023235"/>
    </source>
</evidence>
<dbReference type="NCBIfam" id="TIGR00005">
    <property type="entry name" value="rluA_subfam"/>
    <property type="match status" value="1"/>
</dbReference>
<name>A0ABT2T0N4_9FIRM</name>
<evidence type="ECO:0000256" key="1">
    <source>
        <dbReference type="ARBA" id="ARBA00000073"/>
    </source>
</evidence>
<comment type="similarity">
    <text evidence="2 5">Belongs to the pseudouridine synthase RluA family.</text>
</comment>
<dbReference type="InterPro" id="IPR050188">
    <property type="entry name" value="RluA_PseudoU_synthase"/>
</dbReference>
<accession>A0ABT2T0N4</accession>
<dbReference type="InterPro" id="IPR036986">
    <property type="entry name" value="S4_RNA-bd_sf"/>
</dbReference>
<dbReference type="InterPro" id="IPR006145">
    <property type="entry name" value="PsdUridine_synth_RsuA/RluA"/>
</dbReference>
<dbReference type="Gene3D" id="3.30.2350.10">
    <property type="entry name" value="Pseudouridine synthase"/>
    <property type="match status" value="1"/>
</dbReference>
<evidence type="ECO:0000256" key="2">
    <source>
        <dbReference type="ARBA" id="ARBA00010876"/>
    </source>
</evidence>
<evidence type="ECO:0000313" key="8">
    <source>
        <dbReference type="Proteomes" id="UP001652432"/>
    </source>
</evidence>
<comment type="catalytic activity">
    <reaction evidence="1 5">
        <text>a uridine in RNA = a pseudouridine in RNA</text>
        <dbReference type="Rhea" id="RHEA:48348"/>
        <dbReference type="Rhea" id="RHEA-COMP:12068"/>
        <dbReference type="Rhea" id="RHEA-COMP:12069"/>
        <dbReference type="ChEBI" id="CHEBI:65314"/>
        <dbReference type="ChEBI" id="CHEBI:65315"/>
    </reaction>
</comment>
<proteinExistence type="inferred from homology"/>
<evidence type="ECO:0000259" key="6">
    <source>
        <dbReference type="SMART" id="SM00363"/>
    </source>
</evidence>
<dbReference type="SMART" id="SM00363">
    <property type="entry name" value="S4"/>
    <property type="match status" value="1"/>
</dbReference>
<comment type="caution">
    <text evidence="7">The sequence shown here is derived from an EMBL/GenBank/DDBJ whole genome shotgun (WGS) entry which is preliminary data.</text>
</comment>
<dbReference type="Proteomes" id="UP001652432">
    <property type="component" value="Unassembled WGS sequence"/>
</dbReference>
<dbReference type="InterPro" id="IPR020103">
    <property type="entry name" value="PsdUridine_synth_cat_dom_sf"/>
</dbReference>
<keyword evidence="4" id="KW-0694">RNA-binding</keyword>
<dbReference type="EC" id="5.4.99.-" evidence="5"/>
<dbReference type="Pfam" id="PF00849">
    <property type="entry name" value="PseudoU_synth_2"/>
    <property type="match status" value="1"/>
</dbReference>
<evidence type="ECO:0000256" key="4">
    <source>
        <dbReference type="PROSITE-ProRule" id="PRU00182"/>
    </source>
</evidence>
<organism evidence="7 8">
    <name type="scientific">Suilimivivens aceti</name>
    <dbReference type="NCBI Taxonomy" id="2981774"/>
    <lineage>
        <taxon>Bacteria</taxon>
        <taxon>Bacillati</taxon>
        <taxon>Bacillota</taxon>
        <taxon>Clostridia</taxon>
        <taxon>Lachnospirales</taxon>
        <taxon>Lachnospiraceae</taxon>
        <taxon>Suilimivivens</taxon>
    </lineage>
</organism>
<dbReference type="Pfam" id="PF01479">
    <property type="entry name" value="S4"/>
    <property type="match status" value="1"/>
</dbReference>
<evidence type="ECO:0000313" key="7">
    <source>
        <dbReference type="EMBL" id="MCU6743349.1"/>
    </source>
</evidence>